<keyword evidence="3" id="KW-1185">Reference proteome</keyword>
<feature type="chain" id="PRO_5046438769" evidence="1">
    <location>
        <begin position="24"/>
        <end position="417"/>
    </location>
</feature>
<keyword evidence="1" id="KW-0732">Signal</keyword>
<protein>
    <submittedName>
        <fullName evidence="2">TolC family protein</fullName>
    </submittedName>
</protein>
<comment type="caution">
    <text evidence="2">The sequence shown here is derived from an EMBL/GenBank/DDBJ whole genome shotgun (WGS) entry which is preliminary data.</text>
</comment>
<name>A0ABV9QY63_9GAMM</name>
<dbReference type="EMBL" id="JBHSHD010000007">
    <property type="protein sequence ID" value="MFC4820429.1"/>
    <property type="molecule type" value="Genomic_DNA"/>
</dbReference>
<dbReference type="InterPro" id="IPR010131">
    <property type="entry name" value="MdtP/NodT-like"/>
</dbReference>
<dbReference type="PANTHER" id="PTHR30203:SF24">
    <property type="entry name" value="BLR4935 PROTEIN"/>
    <property type="match status" value="1"/>
</dbReference>
<evidence type="ECO:0000313" key="3">
    <source>
        <dbReference type="Proteomes" id="UP001595886"/>
    </source>
</evidence>
<dbReference type="Proteomes" id="UP001595886">
    <property type="component" value="Unassembled WGS sequence"/>
</dbReference>
<dbReference type="PANTHER" id="PTHR30203">
    <property type="entry name" value="OUTER MEMBRANE CATION EFFLUX PROTEIN"/>
    <property type="match status" value="1"/>
</dbReference>
<feature type="signal peptide" evidence="1">
    <location>
        <begin position="1"/>
        <end position="23"/>
    </location>
</feature>
<evidence type="ECO:0000256" key="1">
    <source>
        <dbReference type="SAM" id="SignalP"/>
    </source>
</evidence>
<dbReference type="SUPFAM" id="SSF56954">
    <property type="entry name" value="Outer membrane efflux proteins (OEP)"/>
    <property type="match status" value="1"/>
</dbReference>
<sequence>MFRSSAALAAALCLAVAARDVHSASATAPETLRAALQSAWQKHPNQRAVQAQLAAAQARLEAAAKPLYNPELELSRSGEGPDRTSSAGVALTLDLSGKRYARRDAAAAKLSLSEAQAQLQRRDFARRWFDAWIDWNASDRRVKTGERRVASMTRFADLAVKQFDADDISGLDRDVAALARDEAEAAQSVLVAERAEAESRLRALGGEPATAGELPDSSALPAAEPLGEESLQQLPEWLIAEAVRGAAEREIVVAERNRIADPTVNVGGGRIRYGENGLKDDVFGVSVSIPLFLRNDHRAEVVAARADAEASAAETERVAMELSAQRRKAVDSYAATLAAWRSWKSSRGTEIERRAQLLEKSWREGELSTTDYLLQIKQTLDTALAGAELEARLWRNYADYLVAGNRFERWVGLESTR</sequence>
<gene>
    <name evidence="2" type="ORF">ACFO6Q_08835</name>
</gene>
<dbReference type="RefSeq" id="WP_380020285.1">
    <property type="nucleotide sequence ID" value="NZ_JBHSHD010000007.1"/>
</dbReference>
<dbReference type="Gene3D" id="1.20.1600.10">
    <property type="entry name" value="Outer membrane efflux proteins (OEP)"/>
    <property type="match status" value="1"/>
</dbReference>
<reference evidence="3" key="1">
    <citation type="journal article" date="2019" name="Int. J. Syst. Evol. Microbiol.">
        <title>The Global Catalogue of Microorganisms (GCM) 10K type strain sequencing project: providing services to taxonomists for standard genome sequencing and annotation.</title>
        <authorList>
            <consortium name="The Broad Institute Genomics Platform"/>
            <consortium name="The Broad Institute Genome Sequencing Center for Infectious Disease"/>
            <person name="Wu L."/>
            <person name="Ma J."/>
        </authorList>
    </citation>
    <scope>NUCLEOTIDE SEQUENCE [LARGE SCALE GENOMIC DNA]</scope>
    <source>
        <strain evidence="3">CCUG 30340</strain>
    </source>
</reference>
<evidence type="ECO:0000313" key="2">
    <source>
        <dbReference type="EMBL" id="MFC4820429.1"/>
    </source>
</evidence>
<accession>A0ABV9QY63</accession>
<organism evidence="2 3">
    <name type="scientific">Dokdonella ginsengisoli</name>
    <dbReference type="NCBI Taxonomy" id="363846"/>
    <lineage>
        <taxon>Bacteria</taxon>
        <taxon>Pseudomonadati</taxon>
        <taxon>Pseudomonadota</taxon>
        <taxon>Gammaproteobacteria</taxon>
        <taxon>Lysobacterales</taxon>
        <taxon>Rhodanobacteraceae</taxon>
        <taxon>Dokdonella</taxon>
    </lineage>
</organism>
<proteinExistence type="predicted"/>